<evidence type="ECO:0000256" key="1">
    <source>
        <dbReference type="ARBA" id="ARBA00001971"/>
    </source>
</evidence>
<dbReference type="GO" id="GO:0005737">
    <property type="term" value="C:cytoplasm"/>
    <property type="evidence" value="ECO:0007669"/>
    <property type="project" value="TreeGrafter"/>
</dbReference>
<dbReference type="RefSeq" id="WP_052139335.1">
    <property type="nucleotide sequence ID" value="NZ_CP006905.1"/>
</dbReference>
<keyword evidence="7 14" id="KW-0560">Oxidoreductase</keyword>
<dbReference type="SUPFAM" id="SSF56634">
    <property type="entry name" value="Heme-dependent catalase-like"/>
    <property type="match status" value="1"/>
</dbReference>
<evidence type="ECO:0000256" key="8">
    <source>
        <dbReference type="ARBA" id="ARBA00023004"/>
    </source>
</evidence>
<evidence type="ECO:0000256" key="6">
    <source>
        <dbReference type="ARBA" id="ARBA00022723"/>
    </source>
</evidence>
<dbReference type="EMBL" id="CP006905">
    <property type="protein sequence ID" value="AIY83194.1"/>
    <property type="molecule type" value="Genomic_DNA"/>
</dbReference>
<comment type="similarity">
    <text evidence="2">Belongs to the catalase family.</text>
</comment>
<evidence type="ECO:0000256" key="12">
    <source>
        <dbReference type="SAM" id="MobiDB-lite"/>
    </source>
</evidence>
<dbReference type="EC" id="1.11.1.6" evidence="3"/>
<feature type="active site" evidence="10">
    <location>
        <position position="67"/>
    </location>
</feature>
<reference evidence="14 15" key="1">
    <citation type="journal article" date="2015" name="Infect. Genet. Evol.">
        <title>Genomic sequences of six botulinum neurotoxin-producing strains representing three clostridial species illustrate the mobility and diversity of botulinum neurotoxin genes.</title>
        <authorList>
            <person name="Smith T.J."/>
            <person name="Hill K.K."/>
            <person name="Xie G."/>
            <person name="Foley B.T."/>
            <person name="Williamson C.H."/>
            <person name="Foster J.T."/>
            <person name="Johnson S.L."/>
            <person name="Chertkov O."/>
            <person name="Teshima H."/>
            <person name="Gibbons H.S."/>
            <person name="Johnsky L.A."/>
            <person name="Karavis M.A."/>
            <person name="Smith L.A."/>
        </authorList>
    </citation>
    <scope>NUCLEOTIDE SEQUENCE [LARGE SCALE GENOMIC DNA]</scope>
    <source>
        <strain evidence="14">Sullivan</strain>
    </source>
</reference>
<feature type="domain" description="Catalase core" evidence="13">
    <location>
        <begin position="20"/>
        <end position="403"/>
    </location>
</feature>
<feature type="binding site" description="axial binding residue" evidence="11">
    <location>
        <position position="350"/>
    </location>
    <ligand>
        <name>heme</name>
        <dbReference type="ChEBI" id="CHEBI:30413"/>
    </ligand>
    <ligandPart>
        <name>Fe</name>
        <dbReference type="ChEBI" id="CHEBI:18248"/>
    </ligandPart>
</feature>
<dbReference type="GO" id="GO:0046872">
    <property type="term" value="F:metal ion binding"/>
    <property type="evidence" value="ECO:0007669"/>
    <property type="project" value="UniProtKB-KW"/>
</dbReference>
<keyword evidence="4 14" id="KW-0575">Peroxidase</keyword>
<feature type="active site" evidence="10">
    <location>
        <position position="140"/>
    </location>
</feature>
<dbReference type="PANTHER" id="PTHR11465:SF23">
    <property type="entry name" value="CATALASE-2"/>
    <property type="match status" value="1"/>
</dbReference>
<dbReference type="Gene3D" id="2.40.180.10">
    <property type="entry name" value="Catalase core domain"/>
    <property type="match status" value="1"/>
</dbReference>
<evidence type="ECO:0000256" key="4">
    <source>
        <dbReference type="ARBA" id="ARBA00022559"/>
    </source>
</evidence>
<dbReference type="SMART" id="SM01060">
    <property type="entry name" value="Catalase"/>
    <property type="match status" value="1"/>
</dbReference>
<dbReference type="GO" id="GO:0042542">
    <property type="term" value="P:response to hydrogen peroxide"/>
    <property type="evidence" value="ECO:0007669"/>
    <property type="project" value="TreeGrafter"/>
</dbReference>
<keyword evidence="9" id="KW-0376">Hydrogen peroxide</keyword>
<sequence length="491" mass="55992">MSKHRSKKKYNNEIKGKYTTNNVGNPVTDDSNSLTVGNNGPVLMQDVNLIEKLASFDRERIPERVVHAKGAGAKGYFELTNSMKKYTKAKLFTEVSVKTPVTVRFSTVIGFRGSADTLRDPRGFATKFYTSEGNLDIVGNHLPVFFIRDAMKFPDMVHSFKPSPDNNVTDKNRFWDFISSSPESTHMITFLFSDLGTVKSYRTIEGFGVNTYVWVNEEGKRVFIKYHWIPLLGVKTIDRHEAELLAGLDPDVATRDLYDAIENGEVVQYKLKVQVMEPEMKDKLDFDPLDATKTWPEDEFPLIEVGMMTLNENPTNFFGEIEQIAFCPSNLIPGIELSDDKLLQGRGFAYKDTQRHRIGANFQQLPINRPKVDVVNYTQDGPMRYFYNKGSVNYKPNTLNNNEPKDYPKGKGKPIHVEGNIVSEVIDKENDFKQAGDRFRCMSDKEKNTLIDNIAADMWEVNRDIQLRAIENFTKADAEFGKGLKRKLNIK</sequence>
<dbReference type="InterPro" id="IPR010582">
    <property type="entry name" value="Catalase_immune_responsive"/>
</dbReference>
<evidence type="ECO:0000313" key="14">
    <source>
        <dbReference type="EMBL" id="AIY83194.1"/>
    </source>
</evidence>
<dbReference type="CDD" id="cd08154">
    <property type="entry name" value="catalase_clade_1"/>
    <property type="match status" value="1"/>
</dbReference>
<dbReference type="InterPro" id="IPR011614">
    <property type="entry name" value="Catalase_core"/>
</dbReference>
<dbReference type="Pfam" id="PF00199">
    <property type="entry name" value="Catalase"/>
    <property type="match status" value="1"/>
</dbReference>
<feature type="compositionally biased region" description="Polar residues" evidence="12">
    <location>
        <begin position="18"/>
        <end position="36"/>
    </location>
</feature>
<dbReference type="InterPro" id="IPR020835">
    <property type="entry name" value="Catalase_sf"/>
</dbReference>
<accession>A0A0A7FU97</accession>
<evidence type="ECO:0000259" key="13">
    <source>
        <dbReference type="SMART" id="SM01060"/>
    </source>
</evidence>
<evidence type="ECO:0000256" key="10">
    <source>
        <dbReference type="PIRSR" id="PIRSR038928-1"/>
    </source>
</evidence>
<protein>
    <recommendedName>
        <fullName evidence="3">catalase</fullName>
        <ecNumber evidence="3">1.11.1.6</ecNumber>
    </recommendedName>
</protein>
<dbReference type="GO" id="GO:0020037">
    <property type="term" value="F:heme binding"/>
    <property type="evidence" value="ECO:0007669"/>
    <property type="project" value="InterPro"/>
</dbReference>
<organism evidence="14 15">
    <name type="scientific">Clostridium baratii str. Sullivan</name>
    <dbReference type="NCBI Taxonomy" id="1415775"/>
    <lineage>
        <taxon>Bacteria</taxon>
        <taxon>Bacillati</taxon>
        <taxon>Bacillota</taxon>
        <taxon>Clostridia</taxon>
        <taxon>Eubacteriales</taxon>
        <taxon>Clostridiaceae</taxon>
        <taxon>Clostridium</taxon>
    </lineage>
</organism>
<keyword evidence="5 11" id="KW-0349">Heme</keyword>
<dbReference type="PROSITE" id="PS51402">
    <property type="entry name" value="CATALASE_3"/>
    <property type="match status" value="1"/>
</dbReference>
<dbReference type="GO" id="GO:0004096">
    <property type="term" value="F:catalase activity"/>
    <property type="evidence" value="ECO:0007669"/>
    <property type="project" value="UniProtKB-EC"/>
</dbReference>
<dbReference type="OrthoDB" id="9760293at2"/>
<dbReference type="KEGG" id="cbv:U729_265"/>
<dbReference type="AlphaFoldDB" id="A0A0A7FU97"/>
<dbReference type="eggNOG" id="COG0753">
    <property type="taxonomic scope" value="Bacteria"/>
</dbReference>
<evidence type="ECO:0000256" key="9">
    <source>
        <dbReference type="ARBA" id="ARBA00023324"/>
    </source>
</evidence>
<dbReference type="PROSITE" id="PS00438">
    <property type="entry name" value="CATALASE_2"/>
    <property type="match status" value="1"/>
</dbReference>
<dbReference type="PIRSF" id="PIRSF038928">
    <property type="entry name" value="Catalase_clade1-3"/>
    <property type="match status" value="1"/>
</dbReference>
<evidence type="ECO:0000256" key="3">
    <source>
        <dbReference type="ARBA" id="ARBA00012314"/>
    </source>
</evidence>
<proteinExistence type="inferred from homology"/>
<dbReference type="GO" id="GO:0042744">
    <property type="term" value="P:hydrogen peroxide catabolic process"/>
    <property type="evidence" value="ECO:0007669"/>
    <property type="project" value="UniProtKB-KW"/>
</dbReference>
<evidence type="ECO:0000256" key="11">
    <source>
        <dbReference type="PIRSR" id="PIRSR038928-2"/>
    </source>
</evidence>
<dbReference type="Proteomes" id="UP000030635">
    <property type="component" value="Chromosome"/>
</dbReference>
<dbReference type="PANTHER" id="PTHR11465">
    <property type="entry name" value="CATALASE"/>
    <property type="match status" value="1"/>
</dbReference>
<evidence type="ECO:0000256" key="5">
    <source>
        <dbReference type="ARBA" id="ARBA00022617"/>
    </source>
</evidence>
<gene>
    <name evidence="14" type="primary">katA</name>
    <name evidence="14" type="ORF">U729_265</name>
</gene>
<dbReference type="PRINTS" id="PR00067">
    <property type="entry name" value="CATALASE"/>
</dbReference>
<keyword evidence="15" id="KW-1185">Reference proteome</keyword>
<comment type="cofactor">
    <cofactor evidence="1 11">
        <name>heme</name>
        <dbReference type="ChEBI" id="CHEBI:30413"/>
    </cofactor>
</comment>
<keyword evidence="6 11" id="KW-0479">Metal-binding</keyword>
<evidence type="ECO:0000256" key="2">
    <source>
        <dbReference type="ARBA" id="ARBA00005329"/>
    </source>
</evidence>
<evidence type="ECO:0000313" key="15">
    <source>
        <dbReference type="Proteomes" id="UP000030635"/>
    </source>
</evidence>
<keyword evidence="8 11" id="KW-0408">Iron</keyword>
<name>A0A0A7FU97_9CLOT</name>
<evidence type="ECO:0000256" key="7">
    <source>
        <dbReference type="ARBA" id="ARBA00023002"/>
    </source>
</evidence>
<dbReference type="STRING" id="1561.NPD11_2720"/>
<dbReference type="InterPro" id="IPR024708">
    <property type="entry name" value="Catalase_AS"/>
</dbReference>
<dbReference type="HOGENOM" id="CLU_010645_2_0_9"/>
<dbReference type="InterPro" id="IPR024711">
    <property type="entry name" value="Catalase_clade1/3"/>
</dbReference>
<dbReference type="InterPro" id="IPR018028">
    <property type="entry name" value="Catalase"/>
</dbReference>
<dbReference type="Pfam" id="PF06628">
    <property type="entry name" value="Catalase-rel"/>
    <property type="match status" value="1"/>
</dbReference>
<feature type="region of interest" description="Disordered" evidence="12">
    <location>
        <begin position="1"/>
        <end position="36"/>
    </location>
</feature>